<sequence>MRCCHCWCAFVAAPLSLPLVFQKCSDCLPLEPTNHLEFVNRFRLAYKGHVFTRSAAGQPDTPSAAQPAQPDALGASQPAQPEAPPAGQPAAPRAAQPAAPRAAQPAAASASQPDQPLPKVISH</sequence>
<dbReference type="Proteomes" id="UP001372338">
    <property type="component" value="Unassembled WGS sequence"/>
</dbReference>
<accession>A0AAN9E005</accession>
<protein>
    <submittedName>
        <fullName evidence="3">Uncharacterized protein</fullName>
    </submittedName>
</protein>
<organism evidence="3 4">
    <name type="scientific">Crotalaria pallida</name>
    <name type="common">Smooth rattlebox</name>
    <name type="synonym">Crotalaria striata</name>
    <dbReference type="NCBI Taxonomy" id="3830"/>
    <lineage>
        <taxon>Eukaryota</taxon>
        <taxon>Viridiplantae</taxon>
        <taxon>Streptophyta</taxon>
        <taxon>Embryophyta</taxon>
        <taxon>Tracheophyta</taxon>
        <taxon>Spermatophyta</taxon>
        <taxon>Magnoliopsida</taxon>
        <taxon>eudicotyledons</taxon>
        <taxon>Gunneridae</taxon>
        <taxon>Pentapetalae</taxon>
        <taxon>rosids</taxon>
        <taxon>fabids</taxon>
        <taxon>Fabales</taxon>
        <taxon>Fabaceae</taxon>
        <taxon>Papilionoideae</taxon>
        <taxon>50 kb inversion clade</taxon>
        <taxon>genistoids sensu lato</taxon>
        <taxon>core genistoids</taxon>
        <taxon>Crotalarieae</taxon>
        <taxon>Crotalaria</taxon>
    </lineage>
</organism>
<reference evidence="3 4" key="1">
    <citation type="submission" date="2024-01" db="EMBL/GenBank/DDBJ databases">
        <title>The genomes of 5 underutilized Papilionoideae crops provide insights into root nodulation and disease resistanc.</title>
        <authorList>
            <person name="Yuan L."/>
        </authorList>
    </citation>
    <scope>NUCLEOTIDE SEQUENCE [LARGE SCALE GENOMIC DNA]</scope>
    <source>
        <strain evidence="3">ZHUSHIDOU_FW_LH</strain>
        <tissue evidence="3">Leaf</tissue>
    </source>
</reference>
<keyword evidence="2" id="KW-0732">Signal</keyword>
<comment type="caution">
    <text evidence="3">The sequence shown here is derived from an EMBL/GenBank/DDBJ whole genome shotgun (WGS) entry which is preliminary data.</text>
</comment>
<feature type="compositionally biased region" description="Low complexity" evidence="1">
    <location>
        <begin position="88"/>
        <end position="114"/>
    </location>
</feature>
<evidence type="ECO:0000313" key="4">
    <source>
        <dbReference type="Proteomes" id="UP001372338"/>
    </source>
</evidence>
<feature type="signal peptide" evidence="2">
    <location>
        <begin position="1"/>
        <end position="22"/>
    </location>
</feature>
<name>A0AAN9E005_CROPI</name>
<gene>
    <name evidence="3" type="ORF">RIF29_38826</name>
</gene>
<dbReference type="AlphaFoldDB" id="A0AAN9E005"/>
<evidence type="ECO:0000313" key="3">
    <source>
        <dbReference type="EMBL" id="KAK7244009.1"/>
    </source>
</evidence>
<evidence type="ECO:0000256" key="1">
    <source>
        <dbReference type="SAM" id="MobiDB-lite"/>
    </source>
</evidence>
<evidence type="ECO:0000256" key="2">
    <source>
        <dbReference type="SAM" id="SignalP"/>
    </source>
</evidence>
<feature type="chain" id="PRO_5042844872" evidence="2">
    <location>
        <begin position="23"/>
        <end position="123"/>
    </location>
</feature>
<dbReference type="EMBL" id="JAYWIO010000008">
    <property type="protein sequence ID" value="KAK7244009.1"/>
    <property type="molecule type" value="Genomic_DNA"/>
</dbReference>
<feature type="region of interest" description="Disordered" evidence="1">
    <location>
        <begin position="53"/>
        <end position="123"/>
    </location>
</feature>
<proteinExistence type="predicted"/>
<keyword evidence="4" id="KW-1185">Reference proteome</keyword>